<name>A0A7W7R1H6_KITKI</name>
<keyword evidence="1" id="KW-0472">Membrane</keyword>
<feature type="transmembrane region" description="Helical" evidence="1">
    <location>
        <begin position="69"/>
        <end position="88"/>
    </location>
</feature>
<feature type="transmembrane region" description="Helical" evidence="1">
    <location>
        <begin position="12"/>
        <end position="31"/>
    </location>
</feature>
<reference evidence="2 3" key="1">
    <citation type="submission" date="2020-08" db="EMBL/GenBank/DDBJ databases">
        <title>Sequencing the genomes of 1000 actinobacteria strains.</title>
        <authorList>
            <person name="Klenk H.-P."/>
        </authorList>
    </citation>
    <scope>NUCLEOTIDE SEQUENCE [LARGE SCALE GENOMIC DNA]</scope>
    <source>
        <strain evidence="2 3">DSM 41654</strain>
    </source>
</reference>
<dbReference type="RefSeq" id="WP_184935597.1">
    <property type="nucleotide sequence ID" value="NZ_JACHJV010000001.1"/>
</dbReference>
<gene>
    <name evidence="2" type="ORF">FHR34_002533</name>
</gene>
<keyword evidence="1" id="KW-0812">Transmembrane</keyword>
<dbReference type="AlphaFoldDB" id="A0A7W7R1H6"/>
<accession>A0A7W7R1H6</accession>
<dbReference type="EMBL" id="JACHJV010000001">
    <property type="protein sequence ID" value="MBB4923540.1"/>
    <property type="molecule type" value="Genomic_DNA"/>
</dbReference>
<evidence type="ECO:0000313" key="3">
    <source>
        <dbReference type="Proteomes" id="UP000540506"/>
    </source>
</evidence>
<protein>
    <submittedName>
        <fullName evidence="2">ATP synthase protein I</fullName>
    </submittedName>
</protein>
<evidence type="ECO:0000256" key="1">
    <source>
        <dbReference type="SAM" id="Phobius"/>
    </source>
</evidence>
<keyword evidence="1" id="KW-1133">Transmembrane helix</keyword>
<comment type="caution">
    <text evidence="2">The sequence shown here is derived from an EMBL/GenBank/DDBJ whole genome shotgun (WGS) entry which is preliminary data.</text>
</comment>
<dbReference type="Proteomes" id="UP000540506">
    <property type="component" value="Unassembled WGS sequence"/>
</dbReference>
<keyword evidence="3" id="KW-1185">Reference proteome</keyword>
<feature type="transmembrane region" description="Helical" evidence="1">
    <location>
        <begin position="37"/>
        <end position="57"/>
    </location>
</feature>
<feature type="transmembrane region" description="Helical" evidence="1">
    <location>
        <begin position="100"/>
        <end position="117"/>
    </location>
</feature>
<evidence type="ECO:0000313" key="2">
    <source>
        <dbReference type="EMBL" id="MBB4923540.1"/>
    </source>
</evidence>
<sequence length="144" mass="15047">MPSADAPLVRGAAIPTAVAGVAAVAAATAVAGAKGLYGALFATLLVMAFFSFGQIAIDRLSRNNPQMMLPVAMVVYMTQVLAVGIVLALFKGTTLFDTKVFGFTVLGCTAVWTVFIVRTGMKAKIFYVVPESTGEPVVSTERQP</sequence>
<organism evidence="2 3">
    <name type="scientific">Kitasatospora kifunensis</name>
    <name type="common">Streptomyces kifunensis</name>
    <dbReference type="NCBI Taxonomy" id="58351"/>
    <lineage>
        <taxon>Bacteria</taxon>
        <taxon>Bacillati</taxon>
        <taxon>Actinomycetota</taxon>
        <taxon>Actinomycetes</taxon>
        <taxon>Kitasatosporales</taxon>
        <taxon>Streptomycetaceae</taxon>
        <taxon>Kitasatospora</taxon>
    </lineage>
</organism>
<proteinExistence type="predicted"/>